<feature type="transmembrane region" description="Helical" evidence="2">
    <location>
        <begin position="47"/>
        <end position="66"/>
    </location>
</feature>
<dbReference type="EMBL" id="CP001612">
    <property type="protein sequence ID" value="ACP53542.1"/>
    <property type="molecule type" value="Genomic_DNA"/>
</dbReference>
<dbReference type="Pfam" id="PF02233">
    <property type="entry name" value="PNTB"/>
    <property type="match status" value="1"/>
</dbReference>
<dbReference type="Proteomes" id="UP000002305">
    <property type="component" value="Chromosome"/>
</dbReference>
<dbReference type="KEGG" id="raf:RAF_ORF0642"/>
<keyword evidence="1" id="KW-0520">NAD</keyword>
<gene>
    <name evidence="4" type="ordered locus">RAF_ORF0642</name>
</gene>
<dbReference type="AlphaFoldDB" id="C3PNN2"/>
<keyword evidence="2" id="KW-0812">Transmembrane</keyword>
<keyword evidence="2" id="KW-0472">Membrane</keyword>
<dbReference type="HOGENOM" id="CLU_2685460_0_0_5"/>
<keyword evidence="2" id="KW-1133">Transmembrane helix</keyword>
<dbReference type="InterPro" id="IPR034300">
    <property type="entry name" value="PNTB-like"/>
</dbReference>
<organism evidence="4 5">
    <name type="scientific">Rickettsia africae (strain ESF-5)</name>
    <dbReference type="NCBI Taxonomy" id="347255"/>
    <lineage>
        <taxon>Bacteria</taxon>
        <taxon>Pseudomonadati</taxon>
        <taxon>Pseudomonadota</taxon>
        <taxon>Alphaproteobacteria</taxon>
        <taxon>Rickettsiales</taxon>
        <taxon>Rickettsiaceae</taxon>
        <taxon>Rickettsieae</taxon>
        <taxon>Rickettsia</taxon>
        <taxon>spotted fever group</taxon>
    </lineage>
</organism>
<feature type="transmembrane region" description="Helical" evidence="2">
    <location>
        <begin position="6"/>
        <end position="26"/>
    </location>
</feature>
<evidence type="ECO:0000256" key="2">
    <source>
        <dbReference type="SAM" id="Phobius"/>
    </source>
</evidence>
<accession>C3PNN2</accession>
<feature type="domain" description="NADP transhydrogenase beta-like" evidence="3">
    <location>
        <begin position="1"/>
        <end position="69"/>
    </location>
</feature>
<evidence type="ECO:0000313" key="4">
    <source>
        <dbReference type="EMBL" id="ACP53542.1"/>
    </source>
</evidence>
<evidence type="ECO:0000259" key="3">
    <source>
        <dbReference type="Pfam" id="PF02233"/>
    </source>
</evidence>
<protein>
    <recommendedName>
        <fullName evidence="3">NADP transhydrogenase beta-like domain-containing protein</fullName>
    </recommendedName>
</protein>
<keyword evidence="5" id="KW-1185">Reference proteome</keyword>
<evidence type="ECO:0000256" key="1">
    <source>
        <dbReference type="ARBA" id="ARBA00023027"/>
    </source>
</evidence>
<name>C3PNN2_RICAE</name>
<reference evidence="4 5" key="1">
    <citation type="journal article" date="2009" name="BMC Genomics">
        <title>Analysis of the Rickettsia africae genome reveals that virulence acquisition in Rickettsia species may be explained by genome reduction.</title>
        <authorList>
            <person name="Fournier P.-E."/>
            <person name="El Karkouri K."/>
            <person name="Leroy Q."/>
            <person name="Robert C."/>
            <person name="Giumelli B."/>
            <person name="Renesto P."/>
            <person name="Socolovschi C."/>
            <person name="Parola P."/>
            <person name="Audic S."/>
            <person name="Raoult D."/>
        </authorList>
    </citation>
    <scope>NUCLEOTIDE SEQUENCE [LARGE SCALE GENOMIC DNA]</scope>
    <source>
        <strain evidence="4 5">ESF-5</strain>
    </source>
</reference>
<sequence>MPQFVAGFPFFVGVGAGFVALVPVLAPENFFYRNSREVLPINALMEISVGVSIGALTFSGSIIAFLKTTRLNEK</sequence>
<evidence type="ECO:0000313" key="5">
    <source>
        <dbReference type="Proteomes" id="UP000002305"/>
    </source>
</evidence>
<proteinExistence type="predicted"/>